<name>A0AAN8RZA9_POLSC</name>
<keyword evidence="5" id="KW-0488">Methylation</keyword>
<feature type="domain" description="C3H1-type" evidence="17">
    <location>
        <begin position="1088"/>
        <end position="1115"/>
    </location>
</feature>
<feature type="compositionally biased region" description="Polar residues" evidence="16">
    <location>
        <begin position="282"/>
        <end position="293"/>
    </location>
</feature>
<keyword evidence="10 15" id="KW-0862">Zinc</keyword>
<dbReference type="PANTHER" id="PTHR46557">
    <property type="entry name" value="SERINE/THREONINE-PROTEIN PHOSPHATASE 1 REGULATORY SUBUNIT 10-RELATED"/>
    <property type="match status" value="1"/>
</dbReference>
<feature type="compositionally biased region" description="Basic and acidic residues" evidence="16">
    <location>
        <begin position="470"/>
        <end position="481"/>
    </location>
</feature>
<dbReference type="PROSITE" id="PS50103">
    <property type="entry name" value="ZF_C3H1"/>
    <property type="match status" value="1"/>
</dbReference>
<evidence type="ECO:0000256" key="3">
    <source>
        <dbReference type="ARBA" id="ARBA00022330"/>
    </source>
</evidence>
<evidence type="ECO:0000256" key="5">
    <source>
        <dbReference type="ARBA" id="ARBA00022481"/>
    </source>
</evidence>
<proteinExistence type="predicted"/>
<evidence type="ECO:0000256" key="4">
    <source>
        <dbReference type="ARBA" id="ARBA00022454"/>
    </source>
</evidence>
<feature type="domain" description="TFIIS N-terminal" evidence="18">
    <location>
        <begin position="71"/>
        <end position="145"/>
    </location>
</feature>
<feature type="compositionally biased region" description="Basic residues" evidence="16">
    <location>
        <begin position="401"/>
        <end position="410"/>
    </location>
</feature>
<keyword evidence="8 15" id="KW-0479">Metal-binding</keyword>
<dbReference type="PROSITE" id="PS51319">
    <property type="entry name" value="TFIIS_N"/>
    <property type="match status" value="1"/>
</dbReference>
<evidence type="ECO:0000256" key="14">
    <source>
        <dbReference type="PROSITE-ProRule" id="PRU00649"/>
    </source>
</evidence>
<feature type="compositionally biased region" description="Basic and acidic residues" evidence="16">
    <location>
        <begin position="571"/>
        <end position="580"/>
    </location>
</feature>
<evidence type="ECO:0000256" key="10">
    <source>
        <dbReference type="ARBA" id="ARBA00022833"/>
    </source>
</evidence>
<evidence type="ECO:0000256" key="13">
    <source>
        <dbReference type="ARBA" id="ARBA00093575"/>
    </source>
</evidence>
<feature type="compositionally biased region" description="Basic and acidic residues" evidence="16">
    <location>
        <begin position="529"/>
        <end position="538"/>
    </location>
</feature>
<feature type="region of interest" description="Disordered" evidence="16">
    <location>
        <begin position="895"/>
        <end position="984"/>
    </location>
</feature>
<evidence type="ECO:0000256" key="11">
    <source>
        <dbReference type="ARBA" id="ARBA00022843"/>
    </source>
</evidence>
<evidence type="ECO:0000256" key="12">
    <source>
        <dbReference type="ARBA" id="ARBA00023242"/>
    </source>
</evidence>
<feature type="compositionally biased region" description="Pro residues" evidence="16">
    <location>
        <begin position="911"/>
        <end position="923"/>
    </location>
</feature>
<accession>A0AAN8RZA9</accession>
<gene>
    <name evidence="19" type="ORF">RUM43_014934</name>
</gene>
<dbReference type="InterPro" id="IPR003617">
    <property type="entry name" value="TFIIS/CRSP70_N_sub"/>
</dbReference>
<dbReference type="SUPFAM" id="SSF47676">
    <property type="entry name" value="Conserved domain common to transcription factors TFIIS, elongin A, CRSP70"/>
    <property type="match status" value="1"/>
</dbReference>
<organism evidence="19 20">
    <name type="scientific">Polyplax serrata</name>
    <name type="common">Common mouse louse</name>
    <dbReference type="NCBI Taxonomy" id="468196"/>
    <lineage>
        <taxon>Eukaryota</taxon>
        <taxon>Metazoa</taxon>
        <taxon>Ecdysozoa</taxon>
        <taxon>Arthropoda</taxon>
        <taxon>Hexapoda</taxon>
        <taxon>Insecta</taxon>
        <taxon>Pterygota</taxon>
        <taxon>Neoptera</taxon>
        <taxon>Paraneoptera</taxon>
        <taxon>Psocodea</taxon>
        <taxon>Troctomorpha</taxon>
        <taxon>Phthiraptera</taxon>
        <taxon>Anoplura</taxon>
        <taxon>Polyplacidae</taxon>
        <taxon>Polyplax</taxon>
    </lineage>
</organism>
<protein>
    <recommendedName>
        <fullName evidence="3">Serine/threonine-protein phosphatase 1 regulatory subunit 10</fullName>
    </recommendedName>
</protein>
<dbReference type="EMBL" id="JAWJWE010000046">
    <property type="protein sequence ID" value="KAK6616964.1"/>
    <property type="molecule type" value="Genomic_DNA"/>
</dbReference>
<keyword evidence="9 15" id="KW-0863">Zinc-finger</keyword>
<dbReference type="InterPro" id="IPR017923">
    <property type="entry name" value="TFIIS_N"/>
</dbReference>
<evidence type="ECO:0000256" key="8">
    <source>
        <dbReference type="ARBA" id="ARBA00022723"/>
    </source>
</evidence>
<feature type="compositionally biased region" description="Polar residues" evidence="16">
    <location>
        <begin position="897"/>
        <end position="908"/>
    </location>
</feature>
<evidence type="ECO:0000256" key="7">
    <source>
        <dbReference type="ARBA" id="ARBA00022553"/>
    </source>
</evidence>
<feature type="compositionally biased region" description="Low complexity" evidence="16">
    <location>
        <begin position="960"/>
        <end position="977"/>
    </location>
</feature>
<feature type="region of interest" description="Disordered" evidence="16">
    <location>
        <begin position="279"/>
        <end position="741"/>
    </location>
</feature>
<evidence type="ECO:0000256" key="15">
    <source>
        <dbReference type="PROSITE-ProRule" id="PRU00723"/>
    </source>
</evidence>
<keyword evidence="12 14" id="KW-0539">Nucleus</keyword>
<evidence type="ECO:0000256" key="1">
    <source>
        <dbReference type="ARBA" id="ARBA00004123"/>
    </source>
</evidence>
<sequence>MPKIDPSQLLDCLDSLLGRDGGIKGETEVKRLAVLMTKFSKKLVSKCIYILILKSTEPELLATFMAEGGWGLIFQWLDEGISNNNQALICEILELLLKCPISLDRLKENNCPKVVKGLSKDSESEDVKRLAGKLVEQWLKFIKSGQAAISDVAVAAVSTTNVTGPSITVLPSNITVVSSVSMKSTSADVMKPNHVTNKVSKPGIQIVQEVSSSDDEEVPPIGSLPLYKITVRDGKSVLAKVGTKTLNLPVSKKIENEIDGSSTVVLKSDPISKKFRYASKVASDNESSAVSEQATDRSGSKQLSNSASGEPLSKQKIMPQKSEKEDVKKVDESESQVKEKDILSEGKVKHLGSKLDRDSGSKSKDTHSKLSKMGKDHDSHKYEYKYKDKDRKSNRDYEKDKKRKEHKSHKTDKPRDRDRDREKDKNKSKEKDSSRERQKESDKSKFKDKHGKEKPSEKSLSAAEKAQLQADKDKDTLERLKTPALTQLGKIPKKSSQNGSASVKSTVSNSSGKSSSEAPDKTGSSLTNDTKKPSEGKQPKVRPKTVKTFNSKFRSTGLEEEIKPPRGSVKKKPEEKRQSGKSETVAKTSTSPPKEGQPPEKKPKMNEFGVQLKKDKLLEKPGGVKLIPPKPKPALLESDMFSDALTASTKFEQRKRKRRTSNSKDTTEAKKESKEETMGVPETASPKDIKPPLKFYRDTLEEDEEKGKETADMKSETKQNSSSEDSAKQAAVEEAEESVVTQGPKLYPNGVLVCKARRGPKKSVKWKEDTELTSVRLFELDETERVNVTRTFVDMKLMERSHEREAFQLARKLATDDTMEERIPWGPLYEVDIPPDRKCAVEPGKSSLEKNVQYAREKTVLQAIYFHRSSIPDTPSEPDPEIHPTTDPTIIPLDDITGNSDSVSNFQNIPWPEPKPVLVPQSPPQLQQMGSQQQQQQHSHPQQGPHQQGFPTGYSSVGNFPGFPQMGLPGMMPPGQGNWRTGDGKDMSMNIGFQPNGPMCPQMGQPPNMFNGPTPEGFSMNGPTITGFNPGFPMNCDPSMYGPPMGAMGMGGPPHQGHWNRGGGGGGGSGGGWQGGRPFMGPMNMGPKFQKGVCHHFAKFGNCARGSSCRFMHTN</sequence>
<evidence type="ECO:0000256" key="2">
    <source>
        <dbReference type="ARBA" id="ARBA00004286"/>
    </source>
</evidence>
<dbReference type="GO" id="GO:0008157">
    <property type="term" value="F:protein phosphatase 1 binding"/>
    <property type="evidence" value="ECO:0007669"/>
    <property type="project" value="TreeGrafter"/>
</dbReference>
<reference evidence="19 20" key="1">
    <citation type="submission" date="2023-10" db="EMBL/GenBank/DDBJ databases">
        <title>Genomes of two closely related lineages of the louse Polyplax serrata with different host specificities.</title>
        <authorList>
            <person name="Martinu J."/>
            <person name="Tarabai H."/>
            <person name="Stefka J."/>
            <person name="Hypsa V."/>
        </authorList>
    </citation>
    <scope>NUCLEOTIDE SEQUENCE [LARGE SCALE GENOMIC DNA]</scope>
    <source>
        <strain evidence="19">HR10_N</strain>
    </source>
</reference>
<feature type="compositionally biased region" description="Basic and acidic residues" evidence="16">
    <location>
        <begin position="321"/>
        <end position="400"/>
    </location>
</feature>
<dbReference type="GO" id="GO:0005634">
    <property type="term" value="C:nucleus"/>
    <property type="evidence" value="ECO:0007669"/>
    <property type="project" value="UniProtKB-SubCell"/>
</dbReference>
<keyword evidence="11" id="KW-0832">Ubl conjugation</keyword>
<evidence type="ECO:0000259" key="17">
    <source>
        <dbReference type="PROSITE" id="PS50103"/>
    </source>
</evidence>
<evidence type="ECO:0000256" key="6">
    <source>
        <dbReference type="ARBA" id="ARBA00022499"/>
    </source>
</evidence>
<evidence type="ECO:0000259" key="18">
    <source>
        <dbReference type="PROSITE" id="PS51319"/>
    </source>
</evidence>
<dbReference type="GO" id="GO:0072357">
    <property type="term" value="C:PTW/PP1 phosphatase complex"/>
    <property type="evidence" value="ECO:0007669"/>
    <property type="project" value="TreeGrafter"/>
</dbReference>
<dbReference type="InterPro" id="IPR000571">
    <property type="entry name" value="Znf_CCCH"/>
</dbReference>
<comment type="caution">
    <text evidence="19">The sequence shown here is derived from an EMBL/GenBank/DDBJ whole genome shotgun (WGS) entry which is preliminary data.</text>
</comment>
<dbReference type="GO" id="GO:0008270">
    <property type="term" value="F:zinc ion binding"/>
    <property type="evidence" value="ECO:0007669"/>
    <property type="project" value="UniProtKB-KW"/>
</dbReference>
<dbReference type="Pfam" id="PF08711">
    <property type="entry name" value="Med26"/>
    <property type="match status" value="1"/>
</dbReference>
<evidence type="ECO:0000313" key="19">
    <source>
        <dbReference type="EMBL" id="KAK6616964.1"/>
    </source>
</evidence>
<dbReference type="SMART" id="SM00509">
    <property type="entry name" value="TFS2N"/>
    <property type="match status" value="1"/>
</dbReference>
<dbReference type="AlphaFoldDB" id="A0AAN8RZA9"/>
<comment type="subunit">
    <text evidence="13">Component of the PNUTS-PP1 complex (also named PTW/PP1 complex), composed of PPP1R10/PNUTS, TOX4, WDR82, and PPP1CA (or PPP1CB or PPP1CC).</text>
</comment>
<dbReference type="InterPro" id="IPR035441">
    <property type="entry name" value="TFIIS/LEDGF_dom_sf"/>
</dbReference>
<feature type="compositionally biased region" description="Basic and acidic residues" evidence="16">
    <location>
        <begin position="665"/>
        <end position="677"/>
    </location>
</feature>
<feature type="zinc finger region" description="C3H1-type" evidence="15">
    <location>
        <begin position="1088"/>
        <end position="1115"/>
    </location>
</feature>
<evidence type="ECO:0000256" key="16">
    <source>
        <dbReference type="SAM" id="MobiDB-lite"/>
    </source>
</evidence>
<comment type="subcellular location">
    <subcellularLocation>
        <location evidence="2">Chromosome</location>
    </subcellularLocation>
    <subcellularLocation>
        <location evidence="1 14">Nucleus</location>
    </subcellularLocation>
</comment>
<dbReference type="Proteomes" id="UP001372834">
    <property type="component" value="Unassembled WGS sequence"/>
</dbReference>
<dbReference type="PANTHER" id="PTHR46557:SF1">
    <property type="entry name" value="SERINE_THREONINE-PROTEIN PHOSPHATASE 1 REGULATORY SUBUNIT 10"/>
    <property type="match status" value="1"/>
</dbReference>
<evidence type="ECO:0000256" key="9">
    <source>
        <dbReference type="ARBA" id="ARBA00022771"/>
    </source>
</evidence>
<feature type="compositionally biased region" description="Low complexity" evidence="16">
    <location>
        <begin position="499"/>
        <end position="516"/>
    </location>
</feature>
<keyword evidence="4" id="KW-0158">Chromosome</keyword>
<feature type="compositionally biased region" description="Low complexity" evidence="16">
    <location>
        <begin position="924"/>
        <end position="949"/>
    </location>
</feature>
<feature type="compositionally biased region" description="Basic and acidic residues" evidence="16">
    <location>
        <begin position="685"/>
        <end position="717"/>
    </location>
</feature>
<keyword evidence="6" id="KW-1017">Isopeptide bond</keyword>
<dbReference type="SUPFAM" id="SSF90229">
    <property type="entry name" value="CCCH zinc finger"/>
    <property type="match status" value="1"/>
</dbReference>
<keyword evidence="7" id="KW-0597">Phosphoprotein</keyword>
<feature type="compositionally biased region" description="Polar residues" evidence="16">
    <location>
        <begin position="581"/>
        <end position="591"/>
    </location>
</feature>
<dbReference type="GO" id="GO:0000785">
    <property type="term" value="C:chromatin"/>
    <property type="evidence" value="ECO:0007669"/>
    <property type="project" value="TreeGrafter"/>
</dbReference>
<dbReference type="Pfam" id="PF00642">
    <property type="entry name" value="zf-CCCH"/>
    <property type="match status" value="1"/>
</dbReference>
<feature type="compositionally biased region" description="Basic and acidic residues" evidence="16">
    <location>
        <begin position="411"/>
        <end position="457"/>
    </location>
</feature>
<evidence type="ECO:0000313" key="20">
    <source>
        <dbReference type="Proteomes" id="UP001372834"/>
    </source>
</evidence>
<dbReference type="InterPro" id="IPR036855">
    <property type="entry name" value="Znf_CCCH_sf"/>
</dbReference>
<dbReference type="Gene3D" id="1.20.930.10">
    <property type="entry name" value="Conserved domain common to transcription factors TFIIS, elongin A, CRSP70"/>
    <property type="match status" value="1"/>
</dbReference>